<gene>
    <name evidence="2" type="ORF">BTGOE4_10490</name>
</gene>
<dbReference type="RefSeq" id="WP_070183654.1">
    <property type="nucleotide sequence ID" value="NZ_LXLI01000017.1"/>
</dbReference>
<evidence type="ECO:0000313" key="2">
    <source>
        <dbReference type="EMBL" id="OFC94659.1"/>
    </source>
</evidence>
<evidence type="ECO:0000259" key="1">
    <source>
        <dbReference type="Pfam" id="PF05709"/>
    </source>
</evidence>
<sequence length="269" mass="30126">MSLTIDGKSLNQLGLALLPGFQHPAAPPIRDYTVSIPGRPGAYYFGSDIDPLEFKLPLIIKPQEDRYRLSVAIRKMVAAFIDPHGKPKEVKLIYDYEPDKYYKVQYSGSLSIDRYFRMGKFELPLTAYDPHAYSIVDSTDSVLWGDEIPFMSDIPLEIGASQFRITSPQLVNIDNFGSKIIRPTIEISGSADSLILTIQGESFYFGTFTNSSLLIDAERYAAIKNGENFLFQLQGNLEKLELMPGTNAINIGGSNLNIDIAFKYRAKYV</sequence>
<proteinExistence type="predicted"/>
<dbReference type="EMBL" id="LXLI01000017">
    <property type="protein sequence ID" value="OFC94659.1"/>
    <property type="molecule type" value="Genomic_DNA"/>
</dbReference>
<name>A0A9X5N6I7_BACTU</name>
<organism evidence="2 3">
    <name type="scientific">Bacillus thuringiensis</name>
    <dbReference type="NCBI Taxonomy" id="1428"/>
    <lineage>
        <taxon>Bacteria</taxon>
        <taxon>Bacillati</taxon>
        <taxon>Bacillota</taxon>
        <taxon>Bacilli</taxon>
        <taxon>Bacillales</taxon>
        <taxon>Bacillaceae</taxon>
        <taxon>Bacillus</taxon>
        <taxon>Bacillus cereus group</taxon>
    </lineage>
</organism>
<evidence type="ECO:0000313" key="3">
    <source>
        <dbReference type="Proteomes" id="UP000175994"/>
    </source>
</evidence>
<dbReference type="Gene3D" id="2.40.30.200">
    <property type="match status" value="1"/>
</dbReference>
<feature type="domain" description="Siphovirus-type tail component RIFT-related" evidence="1">
    <location>
        <begin position="10"/>
        <end position="126"/>
    </location>
</feature>
<protein>
    <recommendedName>
        <fullName evidence="1">Siphovirus-type tail component RIFT-related domain-containing protein</fullName>
    </recommendedName>
</protein>
<accession>A0A9X5N6I7</accession>
<comment type="caution">
    <text evidence="2">The sequence shown here is derived from an EMBL/GenBank/DDBJ whole genome shotgun (WGS) entry which is preliminary data.</text>
</comment>
<dbReference type="Pfam" id="PF05709">
    <property type="entry name" value="Sipho_tail"/>
    <property type="match status" value="1"/>
</dbReference>
<reference evidence="2 3" key="1">
    <citation type="submission" date="2016-04" db="EMBL/GenBank/DDBJ databases">
        <title>Bacillus thuringiensis and Bacillus weihenstephanensis as novel biocontrol agents of wilt causing Verticillium species.</title>
        <authorList>
            <person name="Hollensteiner J."/>
            <person name="Wemheuer F."/>
            <person name="Harting R."/>
            <person name="Kolarzyk A."/>
            <person name="Diaz-Valerio S."/>
            <person name="Poehlein A."/>
            <person name="Brzuszkiewicz E."/>
            <person name="Nesemann K."/>
            <person name="Braus-Stromeyer S."/>
            <person name="Braus G."/>
            <person name="Daniel R."/>
            <person name="Liesegang H."/>
        </authorList>
    </citation>
    <scope>NUCLEOTIDE SEQUENCE [LARGE SCALE GENOMIC DNA]</scope>
    <source>
        <strain evidence="2 3">GOE4</strain>
    </source>
</reference>
<dbReference type="AlphaFoldDB" id="A0A9X5N6I7"/>
<dbReference type="Proteomes" id="UP000175994">
    <property type="component" value="Unassembled WGS sequence"/>
</dbReference>
<dbReference type="InterPro" id="IPR008841">
    <property type="entry name" value="Siphovirus-type_tail_N"/>
</dbReference>